<feature type="domain" description="Ion transport" evidence="7">
    <location>
        <begin position="33"/>
        <end position="244"/>
    </location>
</feature>
<gene>
    <name evidence="8" type="ORF">DFR31_1376</name>
</gene>
<keyword evidence="5" id="KW-0175">Coiled coil</keyword>
<sequence length="288" mass="32877">MSEHQKDMIGHLVQHPEDESLRGRLAWFIDLPAIQYFIVGLILLNAVTLGLMTSPALTEALQPWLGWVNTIIVAAFVVEILLRMIADGTRFVRSGWNLFDFAVVAVSLVPDSGAFSVLRALRILKVLRLFSMVPRLRRIVEALLKAIPGIAWIALLLLVIFYVFAVMGVKLFAQTFPEWFGTLGSSMYTLFQIMTLESWSMGIARPVIEAYPWAWVYFVAFILISSFTVLNLFIGIIIESMQSAHWEAEDAKRVEQEQRAHDERLEMLQLMRELSAKVDRLERRSGRH</sequence>
<keyword evidence="3 6" id="KW-1133">Transmembrane helix</keyword>
<evidence type="ECO:0000256" key="4">
    <source>
        <dbReference type="ARBA" id="ARBA00023136"/>
    </source>
</evidence>
<proteinExistence type="predicted"/>
<evidence type="ECO:0000256" key="3">
    <source>
        <dbReference type="ARBA" id="ARBA00022989"/>
    </source>
</evidence>
<feature type="transmembrane region" description="Helical" evidence="6">
    <location>
        <begin position="215"/>
        <end position="238"/>
    </location>
</feature>
<evidence type="ECO:0000256" key="2">
    <source>
        <dbReference type="ARBA" id="ARBA00022692"/>
    </source>
</evidence>
<dbReference type="AlphaFoldDB" id="A0A498C6D4"/>
<evidence type="ECO:0000256" key="6">
    <source>
        <dbReference type="SAM" id="Phobius"/>
    </source>
</evidence>
<dbReference type="PANTHER" id="PTHR10037:SF62">
    <property type="entry name" value="SODIUM CHANNEL PROTEIN 60E"/>
    <property type="match status" value="1"/>
</dbReference>
<accession>A0A498C6D4</accession>
<dbReference type="PANTHER" id="PTHR10037">
    <property type="entry name" value="VOLTAGE-GATED CATION CHANNEL CALCIUM AND SODIUM"/>
    <property type="match status" value="1"/>
</dbReference>
<name>A0A498C6D4_9GAMM</name>
<dbReference type="EMBL" id="RCDA01000001">
    <property type="protein sequence ID" value="RLK51435.1"/>
    <property type="molecule type" value="Genomic_DNA"/>
</dbReference>
<organism evidence="8 9">
    <name type="scientific">Alkalispirillum mobile</name>
    <dbReference type="NCBI Taxonomy" id="85925"/>
    <lineage>
        <taxon>Bacteria</taxon>
        <taxon>Pseudomonadati</taxon>
        <taxon>Pseudomonadota</taxon>
        <taxon>Gammaproteobacteria</taxon>
        <taxon>Chromatiales</taxon>
        <taxon>Ectothiorhodospiraceae</taxon>
        <taxon>Alkalispirillum</taxon>
    </lineage>
</organism>
<evidence type="ECO:0000313" key="8">
    <source>
        <dbReference type="EMBL" id="RLK51435.1"/>
    </source>
</evidence>
<protein>
    <submittedName>
        <fullName evidence="8">Voltage-gated sodium channel</fullName>
    </submittedName>
</protein>
<keyword evidence="8" id="KW-0813">Transport</keyword>
<dbReference type="OrthoDB" id="5297065at2"/>
<keyword evidence="9" id="KW-1185">Reference proteome</keyword>
<dbReference type="Gene3D" id="1.20.120.350">
    <property type="entry name" value="Voltage-gated potassium channels. Chain C"/>
    <property type="match status" value="1"/>
</dbReference>
<feature type="transmembrane region" description="Helical" evidence="6">
    <location>
        <begin position="33"/>
        <end position="52"/>
    </location>
</feature>
<keyword evidence="8" id="KW-0406">Ion transport</keyword>
<dbReference type="GO" id="GO:0005248">
    <property type="term" value="F:voltage-gated sodium channel activity"/>
    <property type="evidence" value="ECO:0007669"/>
    <property type="project" value="TreeGrafter"/>
</dbReference>
<feature type="transmembrane region" description="Helical" evidence="6">
    <location>
        <begin position="98"/>
        <end position="121"/>
    </location>
</feature>
<evidence type="ECO:0000259" key="7">
    <source>
        <dbReference type="Pfam" id="PF00520"/>
    </source>
</evidence>
<dbReference type="InterPro" id="IPR027359">
    <property type="entry name" value="Volt_channel_dom_sf"/>
</dbReference>
<dbReference type="FunFam" id="1.10.287.70:FF:000276">
    <property type="entry name" value="Ion transport protein"/>
    <property type="match status" value="1"/>
</dbReference>
<comment type="subcellular location">
    <subcellularLocation>
        <location evidence="1">Membrane</location>
        <topology evidence="1">Multi-pass membrane protein</topology>
    </subcellularLocation>
</comment>
<dbReference type="Pfam" id="PF00520">
    <property type="entry name" value="Ion_trans"/>
    <property type="match status" value="1"/>
</dbReference>
<dbReference type="InterPro" id="IPR005821">
    <property type="entry name" value="Ion_trans_dom"/>
</dbReference>
<evidence type="ECO:0000256" key="1">
    <source>
        <dbReference type="ARBA" id="ARBA00004141"/>
    </source>
</evidence>
<dbReference type="Gene3D" id="1.10.287.70">
    <property type="match status" value="1"/>
</dbReference>
<keyword evidence="8" id="KW-0407">Ion channel</keyword>
<dbReference type="InterPro" id="IPR043203">
    <property type="entry name" value="VGCC_Ca_Na"/>
</dbReference>
<feature type="coiled-coil region" evidence="5">
    <location>
        <begin position="251"/>
        <end position="284"/>
    </location>
</feature>
<dbReference type="Proteomes" id="UP000275461">
    <property type="component" value="Unassembled WGS sequence"/>
</dbReference>
<reference evidence="8 9" key="1">
    <citation type="submission" date="2018-10" db="EMBL/GenBank/DDBJ databases">
        <title>Genomic Encyclopedia of Type Strains, Phase IV (KMG-IV): sequencing the most valuable type-strain genomes for metagenomic binning, comparative biology and taxonomic classification.</title>
        <authorList>
            <person name="Goeker M."/>
        </authorList>
    </citation>
    <scope>NUCLEOTIDE SEQUENCE [LARGE SCALE GENOMIC DNA]</scope>
    <source>
        <strain evidence="8 9">DSM 12769</strain>
    </source>
</reference>
<keyword evidence="2 6" id="KW-0812">Transmembrane</keyword>
<dbReference type="GO" id="GO:0001518">
    <property type="term" value="C:voltage-gated sodium channel complex"/>
    <property type="evidence" value="ECO:0007669"/>
    <property type="project" value="TreeGrafter"/>
</dbReference>
<dbReference type="SUPFAM" id="SSF81324">
    <property type="entry name" value="Voltage-gated potassium channels"/>
    <property type="match status" value="1"/>
</dbReference>
<evidence type="ECO:0000256" key="5">
    <source>
        <dbReference type="SAM" id="Coils"/>
    </source>
</evidence>
<evidence type="ECO:0000313" key="9">
    <source>
        <dbReference type="Proteomes" id="UP000275461"/>
    </source>
</evidence>
<feature type="transmembrane region" description="Helical" evidence="6">
    <location>
        <begin position="64"/>
        <end position="86"/>
    </location>
</feature>
<feature type="transmembrane region" description="Helical" evidence="6">
    <location>
        <begin position="142"/>
        <end position="165"/>
    </location>
</feature>
<comment type="caution">
    <text evidence="8">The sequence shown here is derived from an EMBL/GenBank/DDBJ whole genome shotgun (WGS) entry which is preliminary data.</text>
</comment>
<keyword evidence="4 6" id="KW-0472">Membrane</keyword>
<dbReference type="RefSeq" id="WP_121441848.1">
    <property type="nucleotide sequence ID" value="NZ_RCDA01000001.1"/>
</dbReference>